<accession>W1XK14</accession>
<protein>
    <submittedName>
        <fullName evidence="1">Uncharacterized protein</fullName>
    </submittedName>
</protein>
<reference evidence="1" key="1">
    <citation type="submission" date="2013-12" db="EMBL/GenBank/DDBJ databases">
        <title>A Varibaculum cambriense genome reconstructed from a premature infant gut community with otherwise low bacterial novelty that shifts toward anaerobic metabolism during the third week of life.</title>
        <authorList>
            <person name="Brown C.T."/>
            <person name="Sharon I."/>
            <person name="Thomas B.C."/>
            <person name="Castelle C.J."/>
            <person name="Morowitz M.J."/>
            <person name="Banfield J.F."/>
        </authorList>
    </citation>
    <scope>NUCLEOTIDE SEQUENCE</scope>
</reference>
<organism evidence="1">
    <name type="scientific">human gut metagenome</name>
    <dbReference type="NCBI Taxonomy" id="408170"/>
    <lineage>
        <taxon>unclassified sequences</taxon>
        <taxon>metagenomes</taxon>
        <taxon>organismal metagenomes</taxon>
    </lineage>
</organism>
<feature type="non-terminal residue" evidence="1">
    <location>
        <position position="23"/>
    </location>
</feature>
<comment type="caution">
    <text evidence="1">The sequence shown here is derived from an EMBL/GenBank/DDBJ whole genome shotgun (WGS) entry which is preliminary data.</text>
</comment>
<dbReference type="AlphaFoldDB" id="W1XK14"/>
<proteinExistence type="predicted"/>
<sequence length="23" mass="2801">MKHIIDMLIRGEDRINMVVFRIT</sequence>
<dbReference type="EMBL" id="AZMM01015007">
    <property type="protein sequence ID" value="ETJ30471.1"/>
    <property type="molecule type" value="Genomic_DNA"/>
</dbReference>
<name>W1XK14_9ZZZZ</name>
<gene>
    <name evidence="1" type="ORF">Q604_UNBC15007G0002</name>
</gene>
<evidence type="ECO:0000313" key="1">
    <source>
        <dbReference type="EMBL" id="ETJ30471.1"/>
    </source>
</evidence>